<dbReference type="EMBL" id="BMKQ01000001">
    <property type="protein sequence ID" value="GGF48713.1"/>
    <property type="molecule type" value="Genomic_DNA"/>
</dbReference>
<sequence>MADLKPALVSLLRAAYPHPSFPDAPYERTADTILGQLDEDLWHRLALEHGLANLDTEALADPHSEAASAYLRSIEDAEFFAFVRGVTVVTLYNDHEVWDLLGYEGASYDKGGYVERGFDDLDWLPDPRIEEYDGPDALQPVADADQPTAKA</sequence>
<accession>A0A917BLA7</accession>
<dbReference type="RefSeq" id="WP_188779931.1">
    <property type="nucleotide sequence ID" value="NZ_BMKQ01000001.1"/>
</dbReference>
<evidence type="ECO:0000313" key="2">
    <source>
        <dbReference type="EMBL" id="GGF48713.1"/>
    </source>
</evidence>
<feature type="region of interest" description="Disordered" evidence="1">
    <location>
        <begin position="127"/>
        <end position="151"/>
    </location>
</feature>
<protein>
    <recommendedName>
        <fullName evidence="4">Gluconate 2-dehydrogenase subunit 3 family protein</fullName>
    </recommendedName>
</protein>
<reference evidence="2" key="2">
    <citation type="submission" date="2020-09" db="EMBL/GenBank/DDBJ databases">
        <authorList>
            <person name="Sun Q."/>
            <person name="Zhou Y."/>
        </authorList>
    </citation>
    <scope>NUCLEOTIDE SEQUENCE</scope>
    <source>
        <strain evidence="2">CGMCC 1.16067</strain>
    </source>
</reference>
<keyword evidence="3" id="KW-1185">Reference proteome</keyword>
<evidence type="ECO:0000256" key="1">
    <source>
        <dbReference type="SAM" id="MobiDB-lite"/>
    </source>
</evidence>
<organism evidence="2 3">
    <name type="scientific">Marmoricola endophyticus</name>
    <dbReference type="NCBI Taxonomy" id="2040280"/>
    <lineage>
        <taxon>Bacteria</taxon>
        <taxon>Bacillati</taxon>
        <taxon>Actinomycetota</taxon>
        <taxon>Actinomycetes</taxon>
        <taxon>Propionibacteriales</taxon>
        <taxon>Nocardioidaceae</taxon>
        <taxon>Marmoricola</taxon>
    </lineage>
</organism>
<reference evidence="2" key="1">
    <citation type="journal article" date="2014" name="Int. J. Syst. Evol. Microbiol.">
        <title>Complete genome sequence of Corynebacterium casei LMG S-19264T (=DSM 44701T), isolated from a smear-ripened cheese.</title>
        <authorList>
            <consortium name="US DOE Joint Genome Institute (JGI-PGF)"/>
            <person name="Walter F."/>
            <person name="Albersmeier A."/>
            <person name="Kalinowski J."/>
            <person name="Ruckert C."/>
        </authorList>
    </citation>
    <scope>NUCLEOTIDE SEQUENCE</scope>
    <source>
        <strain evidence="2">CGMCC 1.16067</strain>
    </source>
</reference>
<gene>
    <name evidence="2" type="ORF">GCM10011519_23430</name>
</gene>
<evidence type="ECO:0000313" key="3">
    <source>
        <dbReference type="Proteomes" id="UP000649179"/>
    </source>
</evidence>
<name>A0A917BLA7_9ACTN</name>
<proteinExistence type="predicted"/>
<comment type="caution">
    <text evidence="2">The sequence shown here is derived from an EMBL/GenBank/DDBJ whole genome shotgun (WGS) entry which is preliminary data.</text>
</comment>
<dbReference type="Proteomes" id="UP000649179">
    <property type="component" value="Unassembled WGS sequence"/>
</dbReference>
<dbReference type="AlphaFoldDB" id="A0A917BLA7"/>
<evidence type="ECO:0008006" key="4">
    <source>
        <dbReference type="Google" id="ProtNLM"/>
    </source>
</evidence>